<dbReference type="NCBIfam" id="TIGR02276">
    <property type="entry name" value="beta_rpt_yvtn"/>
    <property type="match status" value="1"/>
</dbReference>
<evidence type="ECO:0000313" key="3">
    <source>
        <dbReference type="Proteomes" id="UP000718571"/>
    </source>
</evidence>
<protein>
    <submittedName>
        <fullName evidence="2">YncE family protein</fullName>
    </submittedName>
</protein>
<feature type="transmembrane region" description="Helical" evidence="1">
    <location>
        <begin position="12"/>
        <end position="38"/>
    </location>
</feature>
<organism evidence="2 3">
    <name type="scientific">Candidatus Acidifodinimicrobium mancum</name>
    <dbReference type="NCBI Taxonomy" id="2898728"/>
    <lineage>
        <taxon>Archaea</taxon>
        <taxon>Candidatus Parvarchaeota</taxon>
        <taxon>Candidatus Acidifodinimicrobiaceae</taxon>
        <taxon>Candidatus Acidifodinimicrobium</taxon>
    </lineage>
</organism>
<reference evidence="2 3" key="1">
    <citation type="submission" date="2020-09" db="EMBL/GenBank/DDBJ databases">
        <title>Genomic characterization of a novel Parvarchaeota family in acid mine drainage sediments.</title>
        <authorList>
            <person name="Luo Z.-H."/>
        </authorList>
    </citation>
    <scope>NUCLEOTIDE SEQUENCE [LARGE SCALE GENOMIC DNA]</scope>
    <source>
        <strain evidence="2">MAS1_bins.189</strain>
    </source>
</reference>
<evidence type="ECO:0000256" key="1">
    <source>
        <dbReference type="SAM" id="Phobius"/>
    </source>
</evidence>
<dbReference type="Proteomes" id="UP000718571">
    <property type="component" value="Unassembled WGS sequence"/>
</dbReference>
<proteinExistence type="predicted"/>
<keyword evidence="1" id="KW-0812">Transmembrane</keyword>
<name>A0A8T3UR96_9ARCH</name>
<dbReference type="SUPFAM" id="SSF51004">
    <property type="entry name" value="C-terminal (heme d1) domain of cytochrome cd1-nitrite reductase"/>
    <property type="match status" value="1"/>
</dbReference>
<dbReference type="Gene3D" id="2.130.10.10">
    <property type="entry name" value="YVTN repeat-like/Quinoprotein amine dehydrogenase"/>
    <property type="match status" value="2"/>
</dbReference>
<keyword evidence="1" id="KW-0472">Membrane</keyword>
<dbReference type="InterPro" id="IPR015943">
    <property type="entry name" value="WD40/YVTN_repeat-like_dom_sf"/>
</dbReference>
<gene>
    <name evidence="2" type="ORF">IHE51_01170</name>
</gene>
<comment type="caution">
    <text evidence="2">The sequence shown here is derived from an EMBL/GenBank/DDBJ whole genome shotgun (WGS) entry which is preliminary data.</text>
</comment>
<evidence type="ECO:0000313" key="2">
    <source>
        <dbReference type="EMBL" id="MBE5728452.1"/>
    </source>
</evidence>
<dbReference type="InterPro" id="IPR011048">
    <property type="entry name" value="Haem_d1_sf"/>
</dbReference>
<dbReference type="PANTHER" id="PTHR47197">
    <property type="entry name" value="PROTEIN NIRF"/>
    <property type="match status" value="1"/>
</dbReference>
<dbReference type="InterPro" id="IPR051200">
    <property type="entry name" value="Host-pathogen_enzymatic-act"/>
</dbReference>
<dbReference type="AlphaFoldDB" id="A0A8T3UR96"/>
<dbReference type="EMBL" id="JADFAR010000012">
    <property type="protein sequence ID" value="MBE5728452.1"/>
    <property type="molecule type" value="Genomic_DNA"/>
</dbReference>
<sequence length="536" mass="56264">MLKGRYQASLEFLTTYGWAIAVVILVLAILFSTGILSFSSSVPNSISGFSSTPVSSAAADLTALEMSIGNNVGQPINITGIIINSSGRSYSNFSCQNNYIYPGQSTICRISGSFSDPAYIAAEILYKIPPNNKVQLSSIGSLIIHLSNSKMVTTTKFTETGLPPGTSWNVVYDGMTYSSTTTSITFFTGSGNYSYTIPNIVASSGYGCKTRYNPNPSSNMLTAGSNLPVTFTNLSGCKMYVINYFSNTTQMIYTLNNTIGATMSSGRYPQGLAIAPNGNRVYIANGYIGTGGNTTTIIYTANNTVGTNISLYQSPGSLVITPNGNEVYIANSKGGLKMLYTANNTVGANISSGSNVASLAITPNGKKLYMARWTPDTVAMLYTANNTVGANLTFGVHASGVATAPNGNIVYETSDGSHRVSAIYTANTSIKANISVFPGPYSIAITPNGLRAYASNWAGNTVSMIYTANNTVGTNITVGSDPRGVTITPNGKRVYVAIYSKNLISMIYTANNTVGTNITVGSGPQWVAVGNINGGG</sequence>
<keyword evidence="1" id="KW-1133">Transmembrane helix</keyword>
<dbReference type="InterPro" id="IPR011964">
    <property type="entry name" value="YVTN_b-propeller_repeat"/>
</dbReference>
<dbReference type="PANTHER" id="PTHR47197:SF3">
    <property type="entry name" value="DIHYDRO-HEME D1 DEHYDROGENASE"/>
    <property type="match status" value="1"/>
</dbReference>
<accession>A0A8T3UR96</accession>